<reference evidence="2" key="1">
    <citation type="submission" date="2015-07" db="EMBL/GenBank/DDBJ databases">
        <title>Transcriptome Assembly of Anthurium amnicola.</title>
        <authorList>
            <person name="Suzuki J."/>
        </authorList>
    </citation>
    <scope>NUCLEOTIDE SEQUENCE</scope>
</reference>
<organism evidence="2">
    <name type="scientific">Anthurium amnicola</name>
    <dbReference type="NCBI Taxonomy" id="1678845"/>
    <lineage>
        <taxon>Eukaryota</taxon>
        <taxon>Viridiplantae</taxon>
        <taxon>Streptophyta</taxon>
        <taxon>Embryophyta</taxon>
        <taxon>Tracheophyta</taxon>
        <taxon>Spermatophyta</taxon>
        <taxon>Magnoliopsida</taxon>
        <taxon>Liliopsida</taxon>
        <taxon>Araceae</taxon>
        <taxon>Pothoideae</taxon>
        <taxon>Potheae</taxon>
        <taxon>Anthurium</taxon>
    </lineage>
</organism>
<dbReference type="PANTHER" id="PTHR34572:SF1">
    <property type="entry name" value="GOLGIN FAMILY A PROTEIN"/>
    <property type="match status" value="1"/>
</dbReference>
<proteinExistence type="predicted"/>
<feature type="compositionally biased region" description="Basic and acidic residues" evidence="1">
    <location>
        <begin position="142"/>
        <end position="151"/>
    </location>
</feature>
<feature type="compositionally biased region" description="Basic and acidic residues" evidence="1">
    <location>
        <begin position="119"/>
        <end position="130"/>
    </location>
</feature>
<protein>
    <submittedName>
        <fullName evidence="2">Uncharacterized protein</fullName>
    </submittedName>
</protein>
<name>A0A1D1Y3Q6_9ARAE</name>
<dbReference type="AlphaFoldDB" id="A0A1D1Y3Q6"/>
<feature type="compositionally biased region" description="Basic and acidic residues" evidence="1">
    <location>
        <begin position="72"/>
        <end position="90"/>
    </location>
</feature>
<feature type="non-terminal residue" evidence="2">
    <location>
        <position position="1"/>
    </location>
</feature>
<evidence type="ECO:0000256" key="1">
    <source>
        <dbReference type="SAM" id="MobiDB-lite"/>
    </source>
</evidence>
<gene>
    <name evidence="2" type="ORF">g.46259</name>
</gene>
<feature type="compositionally biased region" description="Low complexity" evidence="1">
    <location>
        <begin position="27"/>
        <end position="45"/>
    </location>
</feature>
<sequence length="151" mass="15899">AATAAAAAHGNGNGNGNSHLLLYKWTPASSQPNPAPNAAGKGPAAVGSEAPAGTEEATPRRKFRYVPVYVIEEQKQEDAAKPDDEIKPTEGDPSPQPTQSDGSDDKPDVNDVLMEEAQASDKDQDARQEANEANLDLSLGLKSHDGERKLD</sequence>
<dbReference type="PANTHER" id="PTHR34572">
    <property type="entry name" value="GOLGIN FAMILY A PROTEIN"/>
    <property type="match status" value="1"/>
</dbReference>
<evidence type="ECO:0000313" key="2">
    <source>
        <dbReference type="EMBL" id="JAT49251.1"/>
    </source>
</evidence>
<feature type="compositionally biased region" description="Low complexity" evidence="1">
    <location>
        <begin position="1"/>
        <end position="10"/>
    </location>
</feature>
<accession>A0A1D1Y3Q6</accession>
<dbReference type="EMBL" id="GDJX01018685">
    <property type="protein sequence ID" value="JAT49251.1"/>
    <property type="molecule type" value="Transcribed_RNA"/>
</dbReference>
<feature type="region of interest" description="Disordered" evidence="1">
    <location>
        <begin position="1"/>
        <end position="151"/>
    </location>
</feature>